<dbReference type="RefSeq" id="WP_260652803.1">
    <property type="nucleotide sequence ID" value="NZ_CP104275.1"/>
</dbReference>
<dbReference type="EMBL" id="CP104275">
    <property type="protein sequence ID" value="UWX97620.1"/>
    <property type="molecule type" value="Genomic_DNA"/>
</dbReference>
<proteinExistence type="predicted"/>
<accession>A0ABY5YVE9</accession>
<reference evidence="1" key="1">
    <citation type="submission" date="2022-09" db="EMBL/GenBank/DDBJ databases">
        <title>Novel species in genus Arthrobacter.</title>
        <authorList>
            <person name="Liu Y."/>
        </authorList>
    </citation>
    <scope>NUCLEOTIDE SEQUENCE</scope>
    <source>
        <strain evidence="1">Zg-Y815</strain>
    </source>
</reference>
<organism evidence="1 2">
    <name type="scientific">Arthrobacter zhaoxinii</name>
    <dbReference type="NCBI Taxonomy" id="2964616"/>
    <lineage>
        <taxon>Bacteria</taxon>
        <taxon>Bacillati</taxon>
        <taxon>Actinomycetota</taxon>
        <taxon>Actinomycetes</taxon>
        <taxon>Micrococcales</taxon>
        <taxon>Micrococcaceae</taxon>
        <taxon>Arthrobacter</taxon>
    </lineage>
</organism>
<dbReference type="GO" id="GO:0004519">
    <property type="term" value="F:endonuclease activity"/>
    <property type="evidence" value="ECO:0007669"/>
    <property type="project" value="UniProtKB-KW"/>
</dbReference>
<sequence>MASVLLTWNVDLPDPWPGGYGPALSAVADGGTVRRSVPLSGPRPAAGTEVWLVLRGSSGRGPRGLAGHGVVVPSGSWHDADTVAVDFDRLLPLGEQVPESLLEEHLPRLPRSGDAVSVPAASVPALRRLWSGFLGAGPDPVSPVPGTLAAAALGQQQVNTFEHDADARRLCLAFHGTCCAACGLVPAQRYGPGTDSLMQVHHLVPGTDLAVDYVLDPVSDLVPLCPTCHAVAHTRVPVPYSPAEVRGLLASAPDAAGRKGPAGSGAAVVVGSMVSPEQQQALDDAARLRGLR</sequence>
<dbReference type="CDD" id="cd00085">
    <property type="entry name" value="HNHc"/>
    <property type="match status" value="1"/>
</dbReference>
<keyword evidence="1" id="KW-0540">Nuclease</keyword>
<dbReference type="Proteomes" id="UP001059859">
    <property type="component" value="Chromosome"/>
</dbReference>
<keyword evidence="1" id="KW-0255">Endonuclease</keyword>
<dbReference type="InterPro" id="IPR003615">
    <property type="entry name" value="HNH_nuc"/>
</dbReference>
<name>A0ABY5YVE9_9MICC</name>
<protein>
    <submittedName>
        <fullName evidence="1">Restriction endonuclease</fullName>
    </submittedName>
</protein>
<gene>
    <name evidence="1" type="ORF">N2K95_02740</name>
</gene>
<evidence type="ECO:0000313" key="1">
    <source>
        <dbReference type="EMBL" id="UWX97620.1"/>
    </source>
</evidence>
<keyword evidence="2" id="KW-1185">Reference proteome</keyword>
<evidence type="ECO:0000313" key="2">
    <source>
        <dbReference type="Proteomes" id="UP001059859"/>
    </source>
</evidence>
<keyword evidence="1" id="KW-0378">Hydrolase</keyword>